<protein>
    <submittedName>
        <fullName evidence="1">Uncharacterized protein</fullName>
    </submittedName>
</protein>
<evidence type="ECO:0000313" key="1">
    <source>
        <dbReference type="EMBL" id="AVR47067.1"/>
    </source>
</evidence>
<proteinExistence type="predicted"/>
<dbReference type="Proteomes" id="UP000241507">
    <property type="component" value="Chromosome"/>
</dbReference>
<accession>A0A2R3Z9X6</accession>
<reference evidence="2" key="1">
    <citation type="submission" date="2018-03" db="EMBL/GenBank/DDBJ databases">
        <title>Gramella fulva sp. nov., isolated from a dry surface of tidal flat.</title>
        <authorList>
            <person name="Hwang S.H."/>
            <person name="Hwang W.M."/>
            <person name="Kang K."/>
            <person name="Ahn T.-Y."/>
        </authorList>
    </citation>
    <scope>NUCLEOTIDE SEQUENCE [LARGE SCALE GENOMIC DNA]</scope>
    <source>
        <strain evidence="2">SH35</strain>
    </source>
</reference>
<dbReference type="OrthoDB" id="844533at2"/>
<dbReference type="KEGG" id="grs:C7S20_18440"/>
<gene>
    <name evidence="1" type="ORF">C7S20_18440</name>
</gene>
<name>A0A2R3Z9X6_9FLAO</name>
<keyword evidence="2" id="KW-1185">Reference proteome</keyword>
<dbReference type="Gene3D" id="3.40.50.1440">
    <property type="entry name" value="Tubulin/FtsZ, GTPase domain"/>
    <property type="match status" value="1"/>
</dbReference>
<dbReference type="RefSeq" id="WP_107013837.1">
    <property type="nucleotide sequence ID" value="NZ_CP028136.1"/>
</dbReference>
<organism evidence="1 2">
    <name type="scientific">Christiangramia fulva</name>
    <dbReference type="NCBI Taxonomy" id="2126553"/>
    <lineage>
        <taxon>Bacteria</taxon>
        <taxon>Pseudomonadati</taxon>
        <taxon>Bacteroidota</taxon>
        <taxon>Flavobacteriia</taxon>
        <taxon>Flavobacteriales</taxon>
        <taxon>Flavobacteriaceae</taxon>
        <taxon>Christiangramia</taxon>
    </lineage>
</organism>
<dbReference type="InterPro" id="IPR036525">
    <property type="entry name" value="Tubulin/FtsZ_GTPase_sf"/>
</dbReference>
<dbReference type="AlphaFoldDB" id="A0A2R3Z9X6"/>
<sequence length="465" mass="52664">MSKLYVFGIGGTGARVLKSLSFLLAAGVRCKSSSVIPMLIDPDAANGDVNKTVDILQRYQSVREKLSFDGETSNEFFKTPIQPLNKNCRINIQDSKKKFKEFIDYQDLDKKNKALISLLFSKKNLESDLEVGFKGNPNMGSVVLNQFNTSEDFENFASSFSQGDRIFIISSIFGGTGAAGFPLLLKNIRSASPSLSNHSLLQRAPVGAVSVLPYFGVQKDDESEIEKSTFISKTKAALRYYEYGVNDSVNSMYYLGDKLVKDYKNNEGSVSQENDAHFIELASALAILDFANDTDVSSNKVKEFGVENETPSITFNDLGDETKLNLVKPLSKYYFFHLYLKNRLRSNLGADFAKNLKIKEPFLNEDFYRKLSKFNDYFWQWLQQMSNNQRGFAPYTMSSTQDIFDGIKGFKAHKGFLEKTKDYERITAFLNKEAKKMNTSNSIENRFLEVFYGTTDKLMADKYKL</sequence>
<dbReference type="SUPFAM" id="SSF52490">
    <property type="entry name" value="Tubulin nucleotide-binding domain-like"/>
    <property type="match status" value="1"/>
</dbReference>
<dbReference type="EMBL" id="CP028136">
    <property type="protein sequence ID" value="AVR47067.1"/>
    <property type="molecule type" value="Genomic_DNA"/>
</dbReference>
<evidence type="ECO:0000313" key="2">
    <source>
        <dbReference type="Proteomes" id="UP000241507"/>
    </source>
</evidence>